<name>A0A1B0BAK1_9MUSC</name>
<reference evidence="8" key="1">
    <citation type="submission" date="2015-01" db="EMBL/GenBank/DDBJ databases">
        <authorList>
            <person name="Aksoy S."/>
            <person name="Warren W."/>
            <person name="Wilson R.K."/>
        </authorList>
    </citation>
    <scope>NUCLEOTIDE SEQUENCE [LARGE SCALE GENOMIC DNA]</scope>
    <source>
        <strain evidence="8">IAEA</strain>
    </source>
</reference>
<proteinExistence type="predicted"/>
<evidence type="ECO:0000256" key="1">
    <source>
        <dbReference type="ARBA" id="ARBA00022723"/>
    </source>
</evidence>
<keyword evidence="2" id="KW-0677">Repeat</keyword>
<organism evidence="7 8">
    <name type="scientific">Glossina palpalis gambiensis</name>
    <dbReference type="NCBI Taxonomy" id="67801"/>
    <lineage>
        <taxon>Eukaryota</taxon>
        <taxon>Metazoa</taxon>
        <taxon>Ecdysozoa</taxon>
        <taxon>Arthropoda</taxon>
        <taxon>Hexapoda</taxon>
        <taxon>Insecta</taxon>
        <taxon>Pterygota</taxon>
        <taxon>Neoptera</taxon>
        <taxon>Endopterygota</taxon>
        <taxon>Diptera</taxon>
        <taxon>Brachycera</taxon>
        <taxon>Muscomorpha</taxon>
        <taxon>Hippoboscoidea</taxon>
        <taxon>Glossinidae</taxon>
        <taxon>Glossina</taxon>
    </lineage>
</organism>
<keyword evidence="4" id="KW-0862">Zinc</keyword>
<evidence type="ECO:0000256" key="5">
    <source>
        <dbReference type="PROSITE-ProRule" id="PRU00042"/>
    </source>
</evidence>
<dbReference type="AlphaFoldDB" id="A0A1B0BAK1"/>
<dbReference type="InterPro" id="IPR013087">
    <property type="entry name" value="Znf_C2H2_type"/>
</dbReference>
<sequence length="138" mass="15567">MKIRSIRIDKENAGEKPFYCKRCGRYFSQRINLKKHIMGYSCRSSSAGSPIGFECAICRLVFNSVTVFEMHENGCNAQSNGQTFMDMDMYAACSKKPTECHTMKFRTQGAQITCLFTFPLARGTNIPKRNTPTTAPVL</sequence>
<evidence type="ECO:0000256" key="4">
    <source>
        <dbReference type="ARBA" id="ARBA00022833"/>
    </source>
</evidence>
<evidence type="ECO:0000259" key="6">
    <source>
        <dbReference type="PROSITE" id="PS50157"/>
    </source>
</evidence>
<dbReference type="GO" id="GO:0003677">
    <property type="term" value="F:DNA binding"/>
    <property type="evidence" value="ECO:0007669"/>
    <property type="project" value="UniProtKB-ARBA"/>
</dbReference>
<dbReference type="SUPFAM" id="SSF57667">
    <property type="entry name" value="beta-beta-alpha zinc fingers"/>
    <property type="match status" value="1"/>
</dbReference>
<dbReference type="EnsemblMetazoa" id="GPPI024009-RA">
    <property type="protein sequence ID" value="GPPI024009-PA"/>
    <property type="gene ID" value="GPPI024009"/>
</dbReference>
<evidence type="ECO:0000256" key="3">
    <source>
        <dbReference type="ARBA" id="ARBA00022771"/>
    </source>
</evidence>
<evidence type="ECO:0000313" key="7">
    <source>
        <dbReference type="EnsemblMetazoa" id="GPPI024009-PA"/>
    </source>
</evidence>
<dbReference type="EMBL" id="JXJN01011043">
    <property type="status" value="NOT_ANNOTATED_CDS"/>
    <property type="molecule type" value="Genomic_DNA"/>
</dbReference>
<keyword evidence="3 5" id="KW-0863">Zinc-finger</keyword>
<feature type="domain" description="C2H2-type" evidence="6">
    <location>
        <begin position="18"/>
        <end position="45"/>
    </location>
</feature>
<evidence type="ECO:0000256" key="2">
    <source>
        <dbReference type="ARBA" id="ARBA00022737"/>
    </source>
</evidence>
<dbReference type="InterPro" id="IPR036236">
    <property type="entry name" value="Znf_C2H2_sf"/>
</dbReference>
<dbReference type="FunFam" id="3.30.160.60:FF:000110">
    <property type="entry name" value="Zinc finger protein-like"/>
    <property type="match status" value="1"/>
</dbReference>
<dbReference type="Pfam" id="PF12874">
    <property type="entry name" value="zf-met"/>
    <property type="match status" value="1"/>
</dbReference>
<keyword evidence="1" id="KW-0479">Metal-binding</keyword>
<dbReference type="VEuPathDB" id="VectorBase:GPPI024009"/>
<accession>A0A1B0BAK1</accession>
<dbReference type="PROSITE" id="PS50157">
    <property type="entry name" value="ZINC_FINGER_C2H2_2"/>
    <property type="match status" value="1"/>
</dbReference>
<dbReference type="Gene3D" id="3.30.160.60">
    <property type="entry name" value="Classic Zinc Finger"/>
    <property type="match status" value="1"/>
</dbReference>
<evidence type="ECO:0000313" key="8">
    <source>
        <dbReference type="Proteomes" id="UP000092460"/>
    </source>
</evidence>
<dbReference type="STRING" id="67801.A0A1B0BAK1"/>
<keyword evidence="8" id="KW-1185">Reference proteome</keyword>
<dbReference type="GO" id="GO:0008270">
    <property type="term" value="F:zinc ion binding"/>
    <property type="evidence" value="ECO:0007669"/>
    <property type="project" value="UniProtKB-KW"/>
</dbReference>
<protein>
    <recommendedName>
        <fullName evidence="6">C2H2-type domain-containing protein</fullName>
    </recommendedName>
</protein>
<dbReference type="Proteomes" id="UP000092460">
    <property type="component" value="Unassembled WGS sequence"/>
</dbReference>
<reference evidence="7" key="2">
    <citation type="submission" date="2020-05" db="UniProtKB">
        <authorList>
            <consortium name="EnsemblMetazoa"/>
        </authorList>
    </citation>
    <scope>IDENTIFICATION</scope>
    <source>
        <strain evidence="7">IAEA</strain>
    </source>
</reference>